<gene>
    <name evidence="1" type="ORF">PPNSA23_29940</name>
</gene>
<sequence length="174" mass="18455">MKHLLMIAAMALALQACEQKAEAPVKPVSLTAEAIGHFCGMNVLEHPGPKGQVITASYDHPIWFSSARDTIAFTMLPEEAKDIKGVFVSDMARAPSWEEPGADNWIEASKAFFVIQSDLKGGMGADEAVPFGTEDAAKAFVAEHGGVVVRFADIPKGYILGAGNETAAAHSGER</sequence>
<proteinExistence type="predicted"/>
<keyword evidence="2" id="KW-1185">Reference proteome</keyword>
<evidence type="ECO:0000313" key="2">
    <source>
        <dbReference type="Proteomes" id="UP001628091"/>
    </source>
</evidence>
<dbReference type="InterPro" id="IPR008719">
    <property type="entry name" value="N2O_reductase_NosL"/>
</dbReference>
<organism evidence="1 2">
    <name type="scientific">Phyllobacterium phragmitis</name>
    <dbReference type="NCBI Taxonomy" id="2670329"/>
    <lineage>
        <taxon>Bacteria</taxon>
        <taxon>Pseudomonadati</taxon>
        <taxon>Pseudomonadota</taxon>
        <taxon>Alphaproteobacteria</taxon>
        <taxon>Hyphomicrobiales</taxon>
        <taxon>Phyllobacteriaceae</taxon>
        <taxon>Phyllobacterium</taxon>
    </lineage>
</organism>
<dbReference type="Pfam" id="PF05573">
    <property type="entry name" value="NosL"/>
    <property type="match status" value="1"/>
</dbReference>
<protein>
    <submittedName>
        <fullName evidence="1">Nitrous oxide reductase accessory protein NosL</fullName>
    </submittedName>
</protein>
<name>A0ABQ0H2A6_9HYPH</name>
<dbReference type="PROSITE" id="PS51257">
    <property type="entry name" value="PROKAR_LIPOPROTEIN"/>
    <property type="match status" value="1"/>
</dbReference>
<reference evidence="1 2" key="1">
    <citation type="submission" date="2024-10" db="EMBL/GenBank/DDBJ databases">
        <title>Isolation, draft genome sequencing and identification of Phyllobacterium sp. NSA23, isolated from leaf soil.</title>
        <authorList>
            <person name="Akita H."/>
        </authorList>
    </citation>
    <scope>NUCLEOTIDE SEQUENCE [LARGE SCALE GENOMIC DNA]</scope>
    <source>
        <strain evidence="1 2">NSA23</strain>
    </source>
</reference>
<dbReference type="Proteomes" id="UP001628091">
    <property type="component" value="Unassembled WGS sequence"/>
</dbReference>
<dbReference type="SUPFAM" id="SSF160387">
    <property type="entry name" value="NosL/MerB-like"/>
    <property type="match status" value="1"/>
</dbReference>
<dbReference type="Gene3D" id="3.30.70.2060">
    <property type="match status" value="1"/>
</dbReference>
<dbReference type="PANTHER" id="PTHR41247:SF1">
    <property type="entry name" value="HTH-TYPE TRANSCRIPTIONAL REPRESSOR YCNK"/>
    <property type="match status" value="1"/>
</dbReference>
<dbReference type="EMBL" id="BAAFZP010000001">
    <property type="protein sequence ID" value="GAB1583051.1"/>
    <property type="molecule type" value="Genomic_DNA"/>
</dbReference>
<evidence type="ECO:0000313" key="1">
    <source>
        <dbReference type="EMBL" id="GAB1583051.1"/>
    </source>
</evidence>
<comment type="caution">
    <text evidence="1">The sequence shown here is derived from an EMBL/GenBank/DDBJ whole genome shotgun (WGS) entry which is preliminary data.</text>
</comment>
<dbReference type="PANTHER" id="PTHR41247">
    <property type="entry name" value="HTH-TYPE TRANSCRIPTIONAL REPRESSOR YCNK"/>
    <property type="match status" value="1"/>
</dbReference>
<dbReference type="Gene3D" id="3.30.70.2050">
    <property type="match status" value="1"/>
</dbReference>
<accession>A0ABQ0H2A6</accession>
<dbReference type="RefSeq" id="WP_407865566.1">
    <property type="nucleotide sequence ID" value="NZ_BAAFZP010000001.1"/>
</dbReference>